<dbReference type="InParanoid" id="E4WWQ1"/>
<evidence type="ECO:0000313" key="1">
    <source>
        <dbReference type="EMBL" id="CBY21793.1"/>
    </source>
</evidence>
<proteinExistence type="predicted"/>
<dbReference type="Proteomes" id="UP000001307">
    <property type="component" value="Unassembled WGS sequence"/>
</dbReference>
<organism evidence="1">
    <name type="scientific">Oikopleura dioica</name>
    <name type="common">Tunicate</name>
    <dbReference type="NCBI Taxonomy" id="34765"/>
    <lineage>
        <taxon>Eukaryota</taxon>
        <taxon>Metazoa</taxon>
        <taxon>Chordata</taxon>
        <taxon>Tunicata</taxon>
        <taxon>Appendicularia</taxon>
        <taxon>Copelata</taxon>
        <taxon>Oikopleuridae</taxon>
        <taxon>Oikopleura</taxon>
    </lineage>
</organism>
<accession>E4WWQ1</accession>
<keyword evidence="2" id="KW-1185">Reference proteome</keyword>
<dbReference type="AlphaFoldDB" id="E4WWQ1"/>
<reference evidence="1" key="1">
    <citation type="journal article" date="2010" name="Science">
        <title>Plasticity of animal genome architecture unmasked by rapid evolution of a pelagic tunicate.</title>
        <authorList>
            <person name="Denoeud F."/>
            <person name="Henriet S."/>
            <person name="Mungpakdee S."/>
            <person name="Aury J.M."/>
            <person name="Da Silva C."/>
            <person name="Brinkmann H."/>
            <person name="Mikhaleva J."/>
            <person name="Olsen L.C."/>
            <person name="Jubin C."/>
            <person name="Canestro C."/>
            <person name="Bouquet J.M."/>
            <person name="Danks G."/>
            <person name="Poulain J."/>
            <person name="Campsteijn C."/>
            <person name="Adamski M."/>
            <person name="Cross I."/>
            <person name="Yadetie F."/>
            <person name="Muffato M."/>
            <person name="Louis A."/>
            <person name="Butcher S."/>
            <person name="Tsagkogeorga G."/>
            <person name="Konrad A."/>
            <person name="Singh S."/>
            <person name="Jensen M.F."/>
            <person name="Cong E.H."/>
            <person name="Eikeseth-Otteraa H."/>
            <person name="Noel B."/>
            <person name="Anthouard V."/>
            <person name="Porcel B.M."/>
            <person name="Kachouri-Lafond R."/>
            <person name="Nishino A."/>
            <person name="Ugolini M."/>
            <person name="Chourrout P."/>
            <person name="Nishida H."/>
            <person name="Aasland R."/>
            <person name="Huzurbazar S."/>
            <person name="Westhof E."/>
            <person name="Delsuc F."/>
            <person name="Lehrach H."/>
            <person name="Reinhardt R."/>
            <person name="Weissenbach J."/>
            <person name="Roy S.W."/>
            <person name="Artiguenave F."/>
            <person name="Postlethwait J.H."/>
            <person name="Manak J.R."/>
            <person name="Thompson E.M."/>
            <person name="Jaillon O."/>
            <person name="Du Pasquier L."/>
            <person name="Boudinot P."/>
            <person name="Liberles D.A."/>
            <person name="Volff J.N."/>
            <person name="Philippe H."/>
            <person name="Lenhard B."/>
            <person name="Roest Crollius H."/>
            <person name="Wincker P."/>
            <person name="Chourrout D."/>
        </authorList>
    </citation>
    <scope>NUCLEOTIDE SEQUENCE [LARGE SCALE GENOMIC DNA]</scope>
</reference>
<dbReference type="EMBL" id="FN653018">
    <property type="protein sequence ID" value="CBY21793.1"/>
    <property type="molecule type" value="Genomic_DNA"/>
</dbReference>
<evidence type="ECO:0000313" key="2">
    <source>
        <dbReference type="Proteomes" id="UP000001307"/>
    </source>
</evidence>
<sequence length="39" mass="4561">MTSESTERKISHCEKTSSCTQVLRKQPIQAMLVKRQRKL</sequence>
<protein>
    <submittedName>
        <fullName evidence="1">Uncharacterized protein</fullName>
    </submittedName>
</protein>
<gene>
    <name evidence="1" type="ORF">GSOID_T00011320001</name>
</gene>
<name>E4WWQ1_OIKDI</name>